<evidence type="ECO:0000313" key="3">
    <source>
        <dbReference type="Proteomes" id="UP000011518"/>
    </source>
</evidence>
<feature type="region of interest" description="Disordered" evidence="1">
    <location>
        <begin position="1"/>
        <end position="144"/>
    </location>
</feature>
<feature type="compositionally biased region" description="Basic residues" evidence="1">
    <location>
        <begin position="183"/>
        <end position="192"/>
    </location>
</feature>
<feature type="compositionally biased region" description="Basic and acidic residues" evidence="1">
    <location>
        <begin position="105"/>
        <end position="125"/>
    </location>
</feature>
<dbReference type="FunCoup" id="L9KVI6">
    <property type="interactions" value="521"/>
</dbReference>
<evidence type="ECO:0000256" key="1">
    <source>
        <dbReference type="SAM" id="MobiDB-lite"/>
    </source>
</evidence>
<dbReference type="InParanoid" id="L9KVI6"/>
<gene>
    <name evidence="2" type="ORF">TREES_T100006461</name>
</gene>
<accession>L9KVI6</accession>
<evidence type="ECO:0000313" key="2">
    <source>
        <dbReference type="EMBL" id="ELW66708.1"/>
    </source>
</evidence>
<feature type="compositionally biased region" description="Polar residues" evidence="1">
    <location>
        <begin position="29"/>
        <end position="53"/>
    </location>
</feature>
<dbReference type="EMBL" id="KB320639">
    <property type="protein sequence ID" value="ELW66708.1"/>
    <property type="molecule type" value="Genomic_DNA"/>
</dbReference>
<sequence>MITKTQKVDLGLGLPEKKKKKNVVKEPETQYSVLHNDNYFSDSSPVRTTSLSKNVVRGQASEVPLMKKKGHSTFSEESPESETRLHARTADKSPRPRKQSLGHSEVCRTKTSPDRRPSEEVTRVDKKLKKQKGKKAKDGAAFSVRDSWSCEAEDALYSCSESEEGEEQTALGQKQKQGSPREHSRKMKKKKIHQEGDPVLGHSKLSRSMEGSLGKLANRSCMGGRSNMALSKKAADSLQQNGRQDYDRTMSWKRSRGAGLGFSTAPNKIFYIDRNASRSIKLED</sequence>
<keyword evidence="3" id="KW-1185">Reference proteome</keyword>
<dbReference type="PANTHER" id="PTHR22426">
    <property type="entry name" value="ARGININE_SERINE-RICH COILED-COIL PROTEIN 2"/>
    <property type="match status" value="1"/>
</dbReference>
<proteinExistence type="predicted"/>
<reference evidence="3" key="2">
    <citation type="journal article" date="2013" name="Nat. Commun.">
        <title>Genome of the Chinese tree shrew.</title>
        <authorList>
            <person name="Fan Y."/>
            <person name="Huang Z.Y."/>
            <person name="Cao C.C."/>
            <person name="Chen C.S."/>
            <person name="Chen Y.X."/>
            <person name="Fan D.D."/>
            <person name="He J."/>
            <person name="Hou H.L."/>
            <person name="Hu L."/>
            <person name="Hu X.T."/>
            <person name="Jiang X.T."/>
            <person name="Lai R."/>
            <person name="Lang Y.S."/>
            <person name="Liang B."/>
            <person name="Liao S.G."/>
            <person name="Mu D."/>
            <person name="Ma Y.Y."/>
            <person name="Niu Y.Y."/>
            <person name="Sun X.Q."/>
            <person name="Xia J.Q."/>
            <person name="Xiao J."/>
            <person name="Xiong Z.Q."/>
            <person name="Xu L."/>
            <person name="Yang L."/>
            <person name="Zhang Y."/>
            <person name="Zhao W."/>
            <person name="Zhao X.D."/>
            <person name="Zheng Y.T."/>
            <person name="Zhou J.M."/>
            <person name="Zhu Y.B."/>
            <person name="Zhang G.J."/>
            <person name="Wang J."/>
            <person name="Yao Y.G."/>
        </authorList>
    </citation>
    <scope>NUCLEOTIDE SEQUENCE [LARGE SCALE GENOMIC DNA]</scope>
</reference>
<dbReference type="AlphaFoldDB" id="L9KVI6"/>
<feature type="compositionally biased region" description="Basic residues" evidence="1">
    <location>
        <begin position="126"/>
        <end position="135"/>
    </location>
</feature>
<evidence type="ECO:0008006" key="4">
    <source>
        <dbReference type="Google" id="ProtNLM"/>
    </source>
</evidence>
<feature type="region of interest" description="Disordered" evidence="1">
    <location>
        <begin position="159"/>
        <end position="250"/>
    </location>
</feature>
<protein>
    <recommendedName>
        <fullName evidence="4">Lysine-rich nucleolar protein 1</fullName>
    </recommendedName>
</protein>
<dbReference type="PANTHER" id="PTHR22426:SF1">
    <property type="entry name" value="LYSINE-RICH NUCLEOLAR PROTEIN 1"/>
    <property type="match status" value="1"/>
</dbReference>
<dbReference type="Proteomes" id="UP000011518">
    <property type="component" value="Unassembled WGS sequence"/>
</dbReference>
<reference evidence="3" key="1">
    <citation type="submission" date="2012-07" db="EMBL/GenBank/DDBJ databases">
        <title>Genome of the Chinese tree shrew, a rising model animal genetically related to primates.</title>
        <authorList>
            <person name="Zhang G."/>
            <person name="Fan Y."/>
            <person name="Yao Y."/>
            <person name="Huang Z."/>
        </authorList>
    </citation>
    <scope>NUCLEOTIDE SEQUENCE [LARGE SCALE GENOMIC DNA]</scope>
</reference>
<organism evidence="2 3">
    <name type="scientific">Tupaia chinensis</name>
    <name type="common">Chinese tree shrew</name>
    <name type="synonym">Tupaia belangeri chinensis</name>
    <dbReference type="NCBI Taxonomy" id="246437"/>
    <lineage>
        <taxon>Eukaryota</taxon>
        <taxon>Metazoa</taxon>
        <taxon>Chordata</taxon>
        <taxon>Craniata</taxon>
        <taxon>Vertebrata</taxon>
        <taxon>Euteleostomi</taxon>
        <taxon>Mammalia</taxon>
        <taxon>Eutheria</taxon>
        <taxon>Euarchontoglires</taxon>
        <taxon>Scandentia</taxon>
        <taxon>Tupaiidae</taxon>
        <taxon>Tupaia</taxon>
    </lineage>
</organism>
<name>L9KVI6_TUPCH</name>
<feature type="compositionally biased region" description="Basic and acidic residues" evidence="1">
    <location>
        <begin position="81"/>
        <end position="94"/>
    </location>
</feature>